<dbReference type="Gene3D" id="3.40.50.970">
    <property type="match status" value="1"/>
</dbReference>
<keyword evidence="2" id="KW-0560">Oxidoreductase</keyword>
<dbReference type="InterPro" id="IPR050722">
    <property type="entry name" value="Pyruvate:ferred/Flavod_OxRd"/>
</dbReference>
<keyword evidence="6" id="KW-1185">Reference proteome</keyword>
<dbReference type="InterPro" id="IPR033412">
    <property type="entry name" value="PFOR_II"/>
</dbReference>
<dbReference type="PANTHER" id="PTHR32154">
    <property type="entry name" value="PYRUVATE-FLAVODOXIN OXIDOREDUCTASE-RELATED"/>
    <property type="match status" value="1"/>
</dbReference>
<dbReference type="Pfam" id="PF17147">
    <property type="entry name" value="PFOR_II"/>
    <property type="match status" value="1"/>
</dbReference>
<dbReference type="Gene3D" id="3.40.50.920">
    <property type="match status" value="1"/>
</dbReference>
<sequence length="391" mass="43233">MRKVVRGFYAIAYAVKLSKPNVIAAYPITPQTEIVENLAQMYANGDLGDTEYITAESEFGAASMVLGASAAGARVFTATSSQGLLLMTEVLYNAAGMRLPVVLVVANRSISAPLSIWNDIQDSISIRDAGIIQLYAENNQEAHDMVPLAFKVAENRDVLLPFMVCVDGFKLTHAYEPIDLLDQEAVDRFLPPYKPPVKLDVNNPVAMGCYAPPPYYMEFRVAMEYAMDRAKEIMLEEFDKWYEITGRNWGGHVVAESCEDAEIVVVAMGSIVSLVREAVKQLRQEGLKVGLLKIRTYRPFPAEDIRESLKNAQKVIVLDRALSVGAEPPVTADVKSALFGLDLEVYPVVVGLGGRDIPRELIEDIVRNVAEGKITPEKRYEGLNEFEEVIP</sequence>
<dbReference type="EMBL" id="CP087714">
    <property type="protein sequence ID" value="XAT64491.1"/>
    <property type="molecule type" value="Genomic_DNA"/>
</dbReference>
<evidence type="ECO:0000256" key="2">
    <source>
        <dbReference type="ARBA" id="ARBA00023002"/>
    </source>
</evidence>
<evidence type="ECO:0000259" key="3">
    <source>
        <dbReference type="Pfam" id="PF01855"/>
    </source>
</evidence>
<dbReference type="RefSeq" id="WP_193805821.1">
    <property type="nucleotide sequence ID" value="NZ_CP087714.1"/>
</dbReference>
<evidence type="ECO:0000313" key="6">
    <source>
        <dbReference type="Proteomes" id="UP001492541"/>
    </source>
</evidence>
<feature type="domain" description="Pyruvate flavodoxin/ferredoxin oxidoreductase pyrimidine binding" evidence="3">
    <location>
        <begin position="14"/>
        <end position="236"/>
    </location>
</feature>
<feature type="domain" description="Pyruvate:ferredoxin oxidoreductase core" evidence="4">
    <location>
        <begin position="261"/>
        <end position="358"/>
    </location>
</feature>
<evidence type="ECO:0000259" key="4">
    <source>
        <dbReference type="Pfam" id="PF17147"/>
    </source>
</evidence>
<dbReference type="Pfam" id="PF01855">
    <property type="entry name" value="POR_N"/>
    <property type="match status" value="1"/>
</dbReference>
<name>A0ABZ3H5H0_GEOAI</name>
<dbReference type="SUPFAM" id="SSF52922">
    <property type="entry name" value="TK C-terminal domain-like"/>
    <property type="match status" value="1"/>
</dbReference>
<comment type="subunit">
    <text evidence="1">Heterotetramer of one alpha, one beta, one delta and one gamma chain.</text>
</comment>
<dbReference type="InterPro" id="IPR029061">
    <property type="entry name" value="THDP-binding"/>
</dbReference>
<dbReference type="InterPro" id="IPR009014">
    <property type="entry name" value="Transketo_C/PFOR_II"/>
</dbReference>
<dbReference type="Proteomes" id="UP001492541">
    <property type="component" value="Chromosome"/>
</dbReference>
<dbReference type="PANTHER" id="PTHR32154:SF0">
    <property type="entry name" value="PYRUVATE-FLAVODOXIN OXIDOREDUCTASE-RELATED"/>
    <property type="match status" value="1"/>
</dbReference>
<accession>A0ABZ3H5H0</accession>
<evidence type="ECO:0000256" key="1">
    <source>
        <dbReference type="ARBA" id="ARBA00011595"/>
    </source>
</evidence>
<reference evidence="5 6" key="1">
    <citation type="submission" date="2021-11" db="EMBL/GenBank/DDBJ databases">
        <title>Whole genome of Geoglobus acetivorans.</title>
        <authorList>
            <person name="Liu D."/>
        </authorList>
    </citation>
    <scope>NUCLEOTIDE SEQUENCE [LARGE SCALE GENOMIC DNA]</scope>
    <source>
        <strain evidence="5 6">SBH6</strain>
    </source>
</reference>
<dbReference type="GeneID" id="90448767"/>
<dbReference type="SUPFAM" id="SSF52518">
    <property type="entry name" value="Thiamin diphosphate-binding fold (THDP-binding)"/>
    <property type="match status" value="1"/>
</dbReference>
<dbReference type="CDD" id="cd07034">
    <property type="entry name" value="TPP_PYR_PFOR_IOR-alpha_like"/>
    <property type="match status" value="1"/>
</dbReference>
<protein>
    <submittedName>
        <fullName evidence="5">Pyruvate ferredoxin oxidoreductase</fullName>
    </submittedName>
</protein>
<proteinExistence type="predicted"/>
<evidence type="ECO:0000313" key="5">
    <source>
        <dbReference type="EMBL" id="XAT64491.1"/>
    </source>
</evidence>
<keyword evidence="5" id="KW-0670">Pyruvate</keyword>
<dbReference type="InterPro" id="IPR002880">
    <property type="entry name" value="Pyrv_Fd/Flavodoxin_OxRdtase_N"/>
</dbReference>
<gene>
    <name evidence="5" type="primary">porA</name>
    <name evidence="5" type="ORF">LPQ35_03740</name>
</gene>
<organism evidence="5 6">
    <name type="scientific">Geoglobus acetivorans</name>
    <dbReference type="NCBI Taxonomy" id="565033"/>
    <lineage>
        <taxon>Archaea</taxon>
        <taxon>Methanobacteriati</taxon>
        <taxon>Methanobacteriota</taxon>
        <taxon>Archaeoglobi</taxon>
        <taxon>Archaeoglobales</taxon>
        <taxon>Archaeoglobaceae</taxon>
        <taxon>Geoglobus</taxon>
    </lineage>
</organism>